<evidence type="ECO:0000313" key="1">
    <source>
        <dbReference type="EnsemblMetazoa" id="ADIR003856-PA"/>
    </source>
</evidence>
<dbReference type="VEuPathDB" id="VectorBase:ADIR003856"/>
<dbReference type="EnsemblMetazoa" id="ADIR003856-RA">
    <property type="protein sequence ID" value="ADIR003856-PA"/>
    <property type="gene ID" value="ADIR003856"/>
</dbReference>
<dbReference type="Proteomes" id="UP000075884">
    <property type="component" value="Unassembled WGS sequence"/>
</dbReference>
<proteinExistence type="predicted"/>
<reference evidence="2" key="1">
    <citation type="submission" date="2013-03" db="EMBL/GenBank/DDBJ databases">
        <title>The Genome Sequence of Anopheles dirus WRAIR2.</title>
        <authorList>
            <consortium name="The Broad Institute Genomics Platform"/>
            <person name="Neafsey D.E."/>
            <person name="Walton C."/>
            <person name="Walker B."/>
            <person name="Young S.K."/>
            <person name="Zeng Q."/>
            <person name="Gargeya S."/>
            <person name="Fitzgerald M."/>
            <person name="Haas B."/>
            <person name="Abouelleil A."/>
            <person name="Allen A.W."/>
            <person name="Alvarado L."/>
            <person name="Arachchi H.M."/>
            <person name="Berlin A.M."/>
            <person name="Chapman S.B."/>
            <person name="Gainer-Dewar J."/>
            <person name="Goldberg J."/>
            <person name="Griggs A."/>
            <person name="Gujja S."/>
            <person name="Hansen M."/>
            <person name="Howarth C."/>
            <person name="Imamovic A."/>
            <person name="Ireland A."/>
            <person name="Larimer J."/>
            <person name="McCowan C."/>
            <person name="Murphy C."/>
            <person name="Pearson M."/>
            <person name="Poon T.W."/>
            <person name="Priest M."/>
            <person name="Roberts A."/>
            <person name="Saif S."/>
            <person name="Shea T."/>
            <person name="Sisk P."/>
            <person name="Sykes S."/>
            <person name="Wortman J."/>
            <person name="Nusbaum C."/>
            <person name="Birren B."/>
        </authorList>
    </citation>
    <scope>NUCLEOTIDE SEQUENCE [LARGE SCALE GENOMIC DNA]</scope>
    <source>
        <strain evidence="2">WRAIR2</strain>
    </source>
</reference>
<dbReference type="AlphaFoldDB" id="A0A182N882"/>
<keyword evidence="2" id="KW-1185">Reference proteome</keyword>
<sequence>MWSPHCNRKRQIFSISKGQNIDILTTMKMERASCCTVTEDRNYINIKASRPWMAFTEIRRWSSN</sequence>
<organism evidence="1 2">
    <name type="scientific">Anopheles dirus</name>
    <dbReference type="NCBI Taxonomy" id="7168"/>
    <lineage>
        <taxon>Eukaryota</taxon>
        <taxon>Metazoa</taxon>
        <taxon>Ecdysozoa</taxon>
        <taxon>Arthropoda</taxon>
        <taxon>Hexapoda</taxon>
        <taxon>Insecta</taxon>
        <taxon>Pterygota</taxon>
        <taxon>Neoptera</taxon>
        <taxon>Endopterygota</taxon>
        <taxon>Diptera</taxon>
        <taxon>Nematocera</taxon>
        <taxon>Culicoidea</taxon>
        <taxon>Culicidae</taxon>
        <taxon>Anophelinae</taxon>
        <taxon>Anopheles</taxon>
    </lineage>
</organism>
<reference evidence="1" key="2">
    <citation type="submission" date="2020-05" db="UniProtKB">
        <authorList>
            <consortium name="EnsemblMetazoa"/>
        </authorList>
    </citation>
    <scope>IDENTIFICATION</scope>
    <source>
        <strain evidence="1">WRAIR2</strain>
    </source>
</reference>
<accession>A0A182N882</accession>
<name>A0A182N882_9DIPT</name>
<evidence type="ECO:0000313" key="2">
    <source>
        <dbReference type="Proteomes" id="UP000075884"/>
    </source>
</evidence>
<protein>
    <submittedName>
        <fullName evidence="1">Uncharacterized protein</fullName>
    </submittedName>
</protein>